<accession>A0ACB6RY65</accession>
<organism evidence="1 2">
    <name type="scientific">Macroventuria anomochaeta</name>
    <dbReference type="NCBI Taxonomy" id="301207"/>
    <lineage>
        <taxon>Eukaryota</taxon>
        <taxon>Fungi</taxon>
        <taxon>Dikarya</taxon>
        <taxon>Ascomycota</taxon>
        <taxon>Pezizomycotina</taxon>
        <taxon>Dothideomycetes</taxon>
        <taxon>Pleosporomycetidae</taxon>
        <taxon>Pleosporales</taxon>
        <taxon>Pleosporineae</taxon>
        <taxon>Didymellaceae</taxon>
        <taxon>Macroventuria</taxon>
    </lineage>
</organism>
<reference evidence="1" key="1">
    <citation type="journal article" date="2020" name="Stud. Mycol.">
        <title>101 Dothideomycetes genomes: a test case for predicting lifestyles and emergence of pathogens.</title>
        <authorList>
            <person name="Haridas S."/>
            <person name="Albert R."/>
            <person name="Binder M."/>
            <person name="Bloem J."/>
            <person name="Labutti K."/>
            <person name="Salamov A."/>
            <person name="Andreopoulos B."/>
            <person name="Baker S."/>
            <person name="Barry K."/>
            <person name="Bills G."/>
            <person name="Bluhm B."/>
            <person name="Cannon C."/>
            <person name="Castanera R."/>
            <person name="Culley D."/>
            <person name="Daum C."/>
            <person name="Ezra D."/>
            <person name="Gonzalez J."/>
            <person name="Henrissat B."/>
            <person name="Kuo A."/>
            <person name="Liang C."/>
            <person name="Lipzen A."/>
            <person name="Lutzoni F."/>
            <person name="Magnuson J."/>
            <person name="Mondo S."/>
            <person name="Nolan M."/>
            <person name="Ohm R."/>
            <person name="Pangilinan J."/>
            <person name="Park H.-J."/>
            <person name="Ramirez L."/>
            <person name="Alfaro M."/>
            <person name="Sun H."/>
            <person name="Tritt A."/>
            <person name="Yoshinaga Y."/>
            <person name="Zwiers L.-H."/>
            <person name="Turgeon B."/>
            <person name="Goodwin S."/>
            <person name="Spatafora J."/>
            <person name="Crous P."/>
            <person name="Grigoriev I."/>
        </authorList>
    </citation>
    <scope>NUCLEOTIDE SEQUENCE</scope>
    <source>
        <strain evidence="1">CBS 525.71</strain>
    </source>
</reference>
<sequence>MLEVLTKRLADLEGCSACHDHKKERAVGHEDLCPALVKLEEDVIHLRRAVNFSNRVLDGCWKRECSILNTLLDIQRRKQTQRSVLARLLARKNHDHVNNYVDLRDGESKTSNIVTGIDIPLSRKELDALIHIAAQNVQILREDVGDVVELLNKCKV</sequence>
<name>A0ACB6RY65_9PLEO</name>
<dbReference type="EMBL" id="MU006719">
    <property type="protein sequence ID" value="KAF2626925.1"/>
    <property type="molecule type" value="Genomic_DNA"/>
</dbReference>
<dbReference type="Proteomes" id="UP000799754">
    <property type="component" value="Unassembled WGS sequence"/>
</dbReference>
<protein>
    <submittedName>
        <fullName evidence="1">Uncharacterized protein</fullName>
    </submittedName>
</protein>
<comment type="caution">
    <text evidence="1">The sequence shown here is derived from an EMBL/GenBank/DDBJ whole genome shotgun (WGS) entry which is preliminary data.</text>
</comment>
<evidence type="ECO:0000313" key="1">
    <source>
        <dbReference type="EMBL" id="KAF2626925.1"/>
    </source>
</evidence>
<evidence type="ECO:0000313" key="2">
    <source>
        <dbReference type="Proteomes" id="UP000799754"/>
    </source>
</evidence>
<gene>
    <name evidence="1" type="ORF">BU25DRAFT_411450</name>
</gene>
<proteinExistence type="predicted"/>
<keyword evidence="2" id="KW-1185">Reference proteome</keyword>